<name>A0A2M7WWU3_UNCKA</name>
<proteinExistence type="inferred from homology"/>
<dbReference type="AlphaFoldDB" id="A0A2M7WWU3"/>
<dbReference type="InterPro" id="IPR015867">
    <property type="entry name" value="N-reg_PII/ATP_PRibTrfase_C"/>
</dbReference>
<gene>
    <name evidence="2" type="ORF">CO181_03785</name>
</gene>
<sequence>MILIYLSCKDIEEAKKIGKTLLEKHLATCINFFPIQSMFWWEEKIEEADEAALLIKTLKQNYKAIKVEVEKIHSYKVPFIGAFKVNQINEPYYHYLKKNVKKYYGKKSSLAKPNLKVKPYVR</sequence>
<evidence type="ECO:0000256" key="1">
    <source>
        <dbReference type="ARBA" id="ARBA00010169"/>
    </source>
</evidence>
<evidence type="ECO:0000313" key="3">
    <source>
        <dbReference type="Proteomes" id="UP000230538"/>
    </source>
</evidence>
<reference evidence="3" key="1">
    <citation type="submission" date="2017-09" db="EMBL/GenBank/DDBJ databases">
        <title>Depth-based differentiation of microbial function through sediment-hosted aquifers and enrichment of novel symbionts in the deep terrestrial subsurface.</title>
        <authorList>
            <person name="Probst A.J."/>
            <person name="Ladd B."/>
            <person name="Jarett J.K."/>
            <person name="Geller-Mcgrath D.E."/>
            <person name="Sieber C.M.K."/>
            <person name="Emerson J.B."/>
            <person name="Anantharaman K."/>
            <person name="Thomas B.C."/>
            <person name="Malmstrom R."/>
            <person name="Stieglmeier M."/>
            <person name="Klingl A."/>
            <person name="Woyke T."/>
            <person name="Ryan C.M."/>
            <person name="Banfield J.F."/>
        </authorList>
    </citation>
    <scope>NUCLEOTIDE SEQUENCE [LARGE SCALE GENOMIC DNA]</scope>
</reference>
<comment type="caution">
    <text evidence="2">The sequence shown here is derived from an EMBL/GenBank/DDBJ whole genome shotgun (WGS) entry which is preliminary data.</text>
</comment>
<dbReference type="GO" id="GO:0010038">
    <property type="term" value="P:response to metal ion"/>
    <property type="evidence" value="ECO:0007669"/>
    <property type="project" value="InterPro"/>
</dbReference>
<protein>
    <submittedName>
        <fullName evidence="2">Divalent-cation tolerance protein CutA</fullName>
    </submittedName>
</protein>
<dbReference type="SUPFAM" id="SSF54913">
    <property type="entry name" value="GlnB-like"/>
    <property type="match status" value="1"/>
</dbReference>
<dbReference type="Proteomes" id="UP000230538">
    <property type="component" value="Unassembled WGS sequence"/>
</dbReference>
<comment type="similarity">
    <text evidence="1">Belongs to the CutA family.</text>
</comment>
<dbReference type="PANTHER" id="PTHR23419:SF8">
    <property type="entry name" value="FI09726P"/>
    <property type="match status" value="1"/>
</dbReference>
<organism evidence="2 3">
    <name type="scientific">candidate division WWE3 bacterium CG_4_9_14_3_um_filter_43_9</name>
    <dbReference type="NCBI Taxonomy" id="1975082"/>
    <lineage>
        <taxon>Bacteria</taxon>
        <taxon>Katanobacteria</taxon>
    </lineage>
</organism>
<dbReference type="GO" id="GO:0005507">
    <property type="term" value="F:copper ion binding"/>
    <property type="evidence" value="ECO:0007669"/>
    <property type="project" value="TreeGrafter"/>
</dbReference>
<dbReference type="Gene3D" id="3.30.70.120">
    <property type="match status" value="1"/>
</dbReference>
<dbReference type="EMBL" id="PFXB01000101">
    <property type="protein sequence ID" value="PJA37383.1"/>
    <property type="molecule type" value="Genomic_DNA"/>
</dbReference>
<dbReference type="PANTHER" id="PTHR23419">
    <property type="entry name" value="DIVALENT CATION TOLERANCE CUTA-RELATED"/>
    <property type="match status" value="1"/>
</dbReference>
<evidence type="ECO:0000313" key="2">
    <source>
        <dbReference type="EMBL" id="PJA37383.1"/>
    </source>
</evidence>
<accession>A0A2M7WWU3</accession>
<dbReference type="Pfam" id="PF03091">
    <property type="entry name" value="CutA1"/>
    <property type="match status" value="1"/>
</dbReference>
<dbReference type="InterPro" id="IPR004323">
    <property type="entry name" value="Ion_tolerance_CutA"/>
</dbReference>
<dbReference type="InterPro" id="IPR011322">
    <property type="entry name" value="N-reg_PII-like_a/b"/>
</dbReference>